<evidence type="ECO:0000313" key="3">
    <source>
        <dbReference type="Proteomes" id="UP001557465"/>
    </source>
</evidence>
<dbReference type="SMART" id="SM00421">
    <property type="entry name" value="HTH_LUXR"/>
    <property type="match status" value="1"/>
</dbReference>
<gene>
    <name evidence="2" type="ORF">AB4874_16230</name>
</gene>
<comment type="caution">
    <text evidence="2">The sequence shown here is derived from an EMBL/GenBank/DDBJ whole genome shotgun (WGS) entry which is preliminary data.</text>
</comment>
<dbReference type="InterPro" id="IPR000792">
    <property type="entry name" value="Tscrpt_reg_LuxR_C"/>
</dbReference>
<dbReference type="Proteomes" id="UP001557465">
    <property type="component" value="Unassembled WGS sequence"/>
</dbReference>
<name>A0ABV3TNJ4_9RHOB</name>
<sequence>MDAPSYCDGFNTHHNGTLRCRREGHPRHQQSLLAGKKAELIAGQLGVSPVTVTTYRKRAYDKLGIASRGALFALCRQE</sequence>
<dbReference type="Gene3D" id="1.10.10.10">
    <property type="entry name" value="Winged helix-like DNA-binding domain superfamily/Winged helix DNA-binding domain"/>
    <property type="match status" value="1"/>
</dbReference>
<feature type="domain" description="HTH luxR-type" evidence="1">
    <location>
        <begin position="35"/>
        <end position="62"/>
    </location>
</feature>
<evidence type="ECO:0000313" key="2">
    <source>
        <dbReference type="EMBL" id="MEX1663169.1"/>
    </source>
</evidence>
<accession>A0ABV3TNJ4</accession>
<dbReference type="Pfam" id="PF00196">
    <property type="entry name" value="GerE"/>
    <property type="match status" value="1"/>
</dbReference>
<protein>
    <submittedName>
        <fullName evidence="2">Helix-turn-helix transcriptional regulator</fullName>
    </submittedName>
</protein>
<dbReference type="EMBL" id="JBFRYC010000012">
    <property type="protein sequence ID" value="MEX1663169.1"/>
    <property type="molecule type" value="Genomic_DNA"/>
</dbReference>
<keyword evidence="3" id="KW-1185">Reference proteome</keyword>
<dbReference type="InterPro" id="IPR036388">
    <property type="entry name" value="WH-like_DNA-bd_sf"/>
</dbReference>
<organism evidence="2 3">
    <name type="scientific">Thioclava arctica</name>
    <dbReference type="NCBI Taxonomy" id="3238301"/>
    <lineage>
        <taxon>Bacteria</taxon>
        <taxon>Pseudomonadati</taxon>
        <taxon>Pseudomonadota</taxon>
        <taxon>Alphaproteobacteria</taxon>
        <taxon>Rhodobacterales</taxon>
        <taxon>Paracoccaceae</taxon>
        <taxon>Thioclava</taxon>
    </lineage>
</organism>
<dbReference type="InterPro" id="IPR016032">
    <property type="entry name" value="Sig_transdc_resp-reg_C-effctor"/>
</dbReference>
<reference evidence="2 3" key="1">
    <citation type="journal article" date="2011" name="Int. J. Syst. Evol. Microbiol.">
        <title>Zhongshania antarctica gen. nov., sp. nov. and Zhongshania guokunii sp. nov., gammaproteobacteria respectively isolated from coastal attached (fast) ice and surface seawater of the Antarctic.</title>
        <authorList>
            <person name="Li H.J."/>
            <person name="Zhang X.Y."/>
            <person name="Chen C.X."/>
            <person name="Zhang Y.J."/>
            <person name="Gao Z.M."/>
            <person name="Yu Y."/>
            <person name="Chen X.L."/>
            <person name="Chen B."/>
            <person name="Zhang Y.Z."/>
        </authorList>
    </citation>
    <scope>NUCLEOTIDE SEQUENCE [LARGE SCALE GENOMIC DNA]</scope>
    <source>
        <strain evidence="2 3">15-R06ZXC-3</strain>
    </source>
</reference>
<dbReference type="RefSeq" id="WP_368392761.1">
    <property type="nucleotide sequence ID" value="NZ_JBFRYC010000012.1"/>
</dbReference>
<dbReference type="SUPFAM" id="SSF46894">
    <property type="entry name" value="C-terminal effector domain of the bipartite response regulators"/>
    <property type="match status" value="1"/>
</dbReference>
<proteinExistence type="predicted"/>
<evidence type="ECO:0000259" key="1">
    <source>
        <dbReference type="PROSITE" id="PS00622"/>
    </source>
</evidence>
<dbReference type="PROSITE" id="PS00622">
    <property type="entry name" value="HTH_LUXR_1"/>
    <property type="match status" value="1"/>
</dbReference>